<dbReference type="Gene3D" id="3.10.105.10">
    <property type="entry name" value="Dipeptide-binding Protein, Domain 3"/>
    <property type="match status" value="1"/>
</dbReference>
<organism evidence="3 4">
    <name type="scientific">Nocardioides luteus</name>
    <dbReference type="NCBI Taxonomy" id="1844"/>
    <lineage>
        <taxon>Bacteria</taxon>
        <taxon>Bacillati</taxon>
        <taxon>Actinomycetota</taxon>
        <taxon>Actinomycetes</taxon>
        <taxon>Propionibacteriales</taxon>
        <taxon>Nocardioidaceae</taxon>
        <taxon>Nocardioides</taxon>
    </lineage>
</organism>
<dbReference type="CDD" id="cd08506">
    <property type="entry name" value="PBP2_clavulanate_OppA2"/>
    <property type="match status" value="1"/>
</dbReference>
<dbReference type="AlphaFoldDB" id="A0A1J4N9V4"/>
<dbReference type="GO" id="GO:0042597">
    <property type="term" value="C:periplasmic space"/>
    <property type="evidence" value="ECO:0007669"/>
    <property type="project" value="UniProtKB-ARBA"/>
</dbReference>
<dbReference type="GO" id="GO:0015833">
    <property type="term" value="P:peptide transport"/>
    <property type="evidence" value="ECO:0007669"/>
    <property type="project" value="TreeGrafter"/>
</dbReference>
<dbReference type="Gene3D" id="3.40.190.10">
    <property type="entry name" value="Periplasmic binding protein-like II"/>
    <property type="match status" value="1"/>
</dbReference>
<evidence type="ECO:0000313" key="3">
    <source>
        <dbReference type="EMBL" id="OIJ28307.1"/>
    </source>
</evidence>
<dbReference type="Pfam" id="PF00496">
    <property type="entry name" value="SBP_bac_5"/>
    <property type="match status" value="1"/>
</dbReference>
<dbReference type="PROSITE" id="PS51257">
    <property type="entry name" value="PROKAR_LIPOPROTEIN"/>
    <property type="match status" value="1"/>
</dbReference>
<dbReference type="GO" id="GO:1904680">
    <property type="term" value="F:peptide transmembrane transporter activity"/>
    <property type="evidence" value="ECO:0007669"/>
    <property type="project" value="TreeGrafter"/>
</dbReference>
<evidence type="ECO:0000259" key="2">
    <source>
        <dbReference type="Pfam" id="PF00496"/>
    </source>
</evidence>
<keyword evidence="4" id="KW-1185">Reference proteome</keyword>
<accession>A0A1J4N9V4</accession>
<dbReference type="PANTHER" id="PTHR30290:SF83">
    <property type="entry name" value="ABC TRANSPORTER SUBSTRATE-BINDING PROTEIN"/>
    <property type="match status" value="1"/>
</dbReference>
<dbReference type="RefSeq" id="WP_045549311.1">
    <property type="nucleotide sequence ID" value="NZ_JZDQ02000003.1"/>
</dbReference>
<keyword evidence="1" id="KW-0732">Signal</keyword>
<dbReference type="InterPro" id="IPR039424">
    <property type="entry name" value="SBP_5"/>
</dbReference>
<dbReference type="Proteomes" id="UP000033772">
    <property type="component" value="Unassembled WGS sequence"/>
</dbReference>
<dbReference type="PIRSF" id="PIRSF002741">
    <property type="entry name" value="MppA"/>
    <property type="match status" value="1"/>
</dbReference>
<dbReference type="InterPro" id="IPR030678">
    <property type="entry name" value="Peptide/Ni-bd"/>
</dbReference>
<dbReference type="PANTHER" id="PTHR30290">
    <property type="entry name" value="PERIPLASMIC BINDING COMPONENT OF ABC TRANSPORTER"/>
    <property type="match status" value="1"/>
</dbReference>
<reference evidence="3" key="1">
    <citation type="submission" date="2016-10" db="EMBL/GenBank/DDBJ databases">
        <title>Draft Genome Sequence of Nocardioides luteus Strain BAFB, an Alkane-Degrading Bacterium Isolated from JP-7 Polluted Soil.</title>
        <authorList>
            <person name="Brown L."/>
            <person name="Ruiz O.N."/>
            <person name="Gunasekera T."/>
        </authorList>
    </citation>
    <scope>NUCLEOTIDE SEQUENCE [LARGE SCALE GENOMIC DNA]</scope>
    <source>
        <strain evidence="3">BAFB</strain>
    </source>
</reference>
<evidence type="ECO:0000313" key="4">
    <source>
        <dbReference type="Proteomes" id="UP000033772"/>
    </source>
</evidence>
<dbReference type="EMBL" id="JZDQ02000003">
    <property type="protein sequence ID" value="OIJ28307.1"/>
    <property type="molecule type" value="Genomic_DNA"/>
</dbReference>
<dbReference type="InterPro" id="IPR000914">
    <property type="entry name" value="SBP_5_dom"/>
</dbReference>
<dbReference type="STRING" id="1844.UG56_002500"/>
<feature type="signal peptide" evidence="1">
    <location>
        <begin position="1"/>
        <end position="19"/>
    </location>
</feature>
<sequence length="553" mass="57957">MRLRLGSALVALALTTTLAACGGANSTSGDVEGGQKGGTLTILTSSTSITLDPANSWNLAVTTLGLLDRRLTNWKVGTSGEAEVVPDLATDTGTPSENGKTWTYTLKDGIEFSDGTPITSKDVKYAIERTYAPALSEGIGYHRSLLAGSDGYQGPFDGKELDSIETPDDKTIVFHLNAPYGDWPWIVSTTSTAPVPAGKAPADTFGQKPVTSGPYAVESYTAGGDLVLVRNEHWDAETDSVRTAGPDKIVIRQGQDPAVEAQKLIADAPADQKTFGADFVPPAQLAQIQGKPDAKKRLVTSGPGALEYLALNTQSPKLKDVKVRQALNYAIDRKAYIVAAGGPVSADAASTLITPGIAGREDYELYDAGESGDVAKAKSLLASAGVKDLALTLIATNDATDVAKAEAIQQAYAKVGVKVTIKPLEQDAWTTTATGDDAGAYDLSLGSWQPDYPSAAGNIQPLFDSSQIGGGGYNISRYTSAAADELIKKALAETDEDAAGKLWAQADRTILGDAPVVPLIYTKNSFLHGSKVADFYIGSFPAYPVYTAVTLKP</sequence>
<dbReference type="GO" id="GO:0043190">
    <property type="term" value="C:ATP-binding cassette (ABC) transporter complex"/>
    <property type="evidence" value="ECO:0007669"/>
    <property type="project" value="InterPro"/>
</dbReference>
<feature type="domain" description="Solute-binding protein family 5" evidence="2">
    <location>
        <begin position="83"/>
        <end position="468"/>
    </location>
</feature>
<dbReference type="OrthoDB" id="9796817at2"/>
<evidence type="ECO:0000256" key="1">
    <source>
        <dbReference type="SAM" id="SignalP"/>
    </source>
</evidence>
<gene>
    <name evidence="3" type="ORF">UG56_002500</name>
</gene>
<name>A0A1J4N9V4_9ACTN</name>
<proteinExistence type="predicted"/>
<protein>
    <submittedName>
        <fullName evidence="3">ABC transporter substrate-binding protein</fullName>
    </submittedName>
</protein>
<comment type="caution">
    <text evidence="3">The sequence shown here is derived from an EMBL/GenBank/DDBJ whole genome shotgun (WGS) entry which is preliminary data.</text>
</comment>
<feature type="chain" id="PRO_5039494448" evidence="1">
    <location>
        <begin position="20"/>
        <end position="553"/>
    </location>
</feature>
<dbReference type="SUPFAM" id="SSF53850">
    <property type="entry name" value="Periplasmic binding protein-like II"/>
    <property type="match status" value="1"/>
</dbReference>